<accession>A0A317ZES0</accession>
<evidence type="ECO:0000313" key="2">
    <source>
        <dbReference type="EMBL" id="PXA03760.1"/>
    </source>
</evidence>
<dbReference type="Proteomes" id="UP000247099">
    <property type="component" value="Unassembled WGS sequence"/>
</dbReference>
<reference evidence="2 3" key="1">
    <citation type="submission" date="2018-05" db="EMBL/GenBank/DDBJ databases">
        <title>Coraliomargarita sinensis sp. nov., isolated from a marine solar saltern.</title>
        <authorList>
            <person name="Zhou L.Y."/>
        </authorList>
    </citation>
    <scope>NUCLEOTIDE SEQUENCE [LARGE SCALE GENOMIC DNA]</scope>
    <source>
        <strain evidence="2 3">WN38</strain>
    </source>
</reference>
<evidence type="ECO:0000313" key="3">
    <source>
        <dbReference type="Proteomes" id="UP000247099"/>
    </source>
</evidence>
<sequence length="215" mass="24194">MEVDTMEIFRQIKRCLVLAVLSFAHAGVAHGSEIRLKGICDSGNWQIFSLQCNVSGGARWVKVGQPVFGGSIKEYIPEKRSIIFKSQSGLHEVTLEEQSLLPSDFEFKKDLIERAYGTYEVGTKPFSEVPEVIRDNLTGVELVHYLVQEGHEIPGHVVASARSEVATNTSKDEGRQARQENRTDEVSWRPRTPKYITSMTREEKIARRIVGYAGK</sequence>
<feature type="compositionally biased region" description="Basic and acidic residues" evidence="1">
    <location>
        <begin position="170"/>
        <end position="188"/>
    </location>
</feature>
<feature type="region of interest" description="Disordered" evidence="1">
    <location>
        <begin position="163"/>
        <end position="191"/>
    </location>
</feature>
<name>A0A317ZES0_9BACT</name>
<dbReference type="AlphaFoldDB" id="A0A317ZES0"/>
<organism evidence="2 3">
    <name type="scientific">Coraliomargarita sinensis</name>
    <dbReference type="NCBI Taxonomy" id="2174842"/>
    <lineage>
        <taxon>Bacteria</taxon>
        <taxon>Pseudomonadati</taxon>
        <taxon>Verrucomicrobiota</taxon>
        <taxon>Opitutia</taxon>
        <taxon>Puniceicoccales</taxon>
        <taxon>Coraliomargaritaceae</taxon>
        <taxon>Coraliomargarita</taxon>
    </lineage>
</organism>
<dbReference type="InParanoid" id="A0A317ZES0"/>
<comment type="caution">
    <text evidence="2">The sequence shown here is derived from an EMBL/GenBank/DDBJ whole genome shotgun (WGS) entry which is preliminary data.</text>
</comment>
<proteinExistence type="predicted"/>
<gene>
    <name evidence="2" type="ORF">DDZ13_10735</name>
</gene>
<evidence type="ECO:0000256" key="1">
    <source>
        <dbReference type="SAM" id="MobiDB-lite"/>
    </source>
</evidence>
<dbReference type="EMBL" id="QHJQ01000007">
    <property type="protein sequence ID" value="PXA03760.1"/>
    <property type="molecule type" value="Genomic_DNA"/>
</dbReference>
<protein>
    <submittedName>
        <fullName evidence="2">Uncharacterized protein</fullName>
    </submittedName>
</protein>
<keyword evidence="3" id="KW-1185">Reference proteome</keyword>